<dbReference type="AlphaFoldDB" id="A0A317W3I9"/>
<sequence>MAVRFHCSVYLDLHDSVGSSVDYMIVKFTLSSNTSRSAKTESSSLYPKRSDVSPAEISSQLASSYTFRGSTVKGYVHL</sequence>
<accession>A0A317W3I9</accession>
<dbReference type="GeneID" id="37052407"/>
<organism evidence="1 2">
    <name type="scientific">Aspergillus eucalypticola (strain CBS 122712 / IBT 29274)</name>
    <dbReference type="NCBI Taxonomy" id="1448314"/>
    <lineage>
        <taxon>Eukaryota</taxon>
        <taxon>Fungi</taxon>
        <taxon>Dikarya</taxon>
        <taxon>Ascomycota</taxon>
        <taxon>Pezizomycotina</taxon>
        <taxon>Eurotiomycetes</taxon>
        <taxon>Eurotiomycetidae</taxon>
        <taxon>Eurotiales</taxon>
        <taxon>Aspergillaceae</taxon>
        <taxon>Aspergillus</taxon>
        <taxon>Aspergillus subgen. Circumdati</taxon>
    </lineage>
</organism>
<keyword evidence="2" id="KW-1185">Reference proteome</keyword>
<gene>
    <name evidence="1" type="ORF">BO83DRAFT_375384</name>
</gene>
<dbReference type="Proteomes" id="UP000246171">
    <property type="component" value="Unassembled WGS sequence"/>
</dbReference>
<protein>
    <submittedName>
        <fullName evidence="1">Uncharacterized protein</fullName>
    </submittedName>
</protein>
<reference evidence="1" key="1">
    <citation type="submission" date="2016-12" db="EMBL/GenBank/DDBJ databases">
        <title>The genomes of Aspergillus section Nigri reveals drivers in fungal speciation.</title>
        <authorList>
            <consortium name="DOE Joint Genome Institute"/>
            <person name="Vesth T.C."/>
            <person name="Nybo J."/>
            <person name="Theobald S."/>
            <person name="Brandl J."/>
            <person name="Frisvad J.C."/>
            <person name="Nielsen K.F."/>
            <person name="Lyhne E.K."/>
            <person name="Kogle M.E."/>
            <person name="Kuo A."/>
            <person name="Riley R."/>
            <person name="Clum A."/>
            <person name="Nolan M."/>
            <person name="Lipzen A."/>
            <person name="Salamov A."/>
            <person name="Henrissat B."/>
            <person name="Wiebenga A."/>
            <person name="De vries R.P."/>
            <person name="Grigoriev I.V."/>
            <person name="Mortensen U.H."/>
            <person name="Andersen M.R."/>
            <person name="Baker S.E."/>
        </authorList>
    </citation>
    <scope>NUCLEOTIDE SEQUENCE</scope>
    <source>
        <strain evidence="1">CBS 122712</strain>
    </source>
</reference>
<dbReference type="RefSeq" id="XP_025391599.1">
    <property type="nucleotide sequence ID" value="XM_025530445.1"/>
</dbReference>
<comment type="caution">
    <text evidence="1">The sequence shown here is derived from an EMBL/GenBank/DDBJ whole genome shotgun (WGS) entry which is preliminary data.</text>
</comment>
<dbReference type="EMBL" id="MSFU01000004">
    <property type="protein sequence ID" value="PWY81176.1"/>
    <property type="molecule type" value="Genomic_DNA"/>
</dbReference>
<proteinExistence type="predicted"/>
<evidence type="ECO:0000313" key="2">
    <source>
        <dbReference type="Proteomes" id="UP000246171"/>
    </source>
</evidence>
<dbReference type="VEuPathDB" id="FungiDB:BO83DRAFT_375384"/>
<evidence type="ECO:0000313" key="1">
    <source>
        <dbReference type="EMBL" id="PWY81176.1"/>
    </source>
</evidence>
<name>A0A317W3I9_ASPEC</name>